<sequence length="45" mass="4857">MYVFIAVLLAGIPLYWMIRPGKATRTADPVIQPVSSVLPLGGESK</sequence>
<reference evidence="1 2" key="1">
    <citation type="submission" date="2021-03" db="EMBL/GenBank/DDBJ databases">
        <title>Antimicrobial resistance genes in bacteria isolated from Japanese honey, and their potential for conferring macrolide and lincosamide resistance in the American foulbrood pathogen Paenibacillus larvae.</title>
        <authorList>
            <person name="Okamoto M."/>
            <person name="Kumagai M."/>
            <person name="Kanamori H."/>
            <person name="Takamatsu D."/>
        </authorList>
    </citation>
    <scope>NUCLEOTIDE SEQUENCE [LARGE SCALE GENOMIC DNA]</scope>
    <source>
        <strain evidence="1 2">J21TS7</strain>
    </source>
</reference>
<accession>A0ABQ4LII1</accession>
<dbReference type="Proteomes" id="UP000676601">
    <property type="component" value="Unassembled WGS sequence"/>
</dbReference>
<dbReference type="EMBL" id="BORU01000002">
    <property type="protein sequence ID" value="GIO56055.1"/>
    <property type="molecule type" value="Genomic_DNA"/>
</dbReference>
<organism evidence="1 2">
    <name type="scientific">Paenibacillus cineris</name>
    <dbReference type="NCBI Taxonomy" id="237530"/>
    <lineage>
        <taxon>Bacteria</taxon>
        <taxon>Bacillati</taxon>
        <taxon>Bacillota</taxon>
        <taxon>Bacilli</taxon>
        <taxon>Bacillales</taxon>
        <taxon>Paenibacillaceae</taxon>
        <taxon>Paenibacillus</taxon>
    </lineage>
</organism>
<evidence type="ECO:0000313" key="2">
    <source>
        <dbReference type="Proteomes" id="UP000676601"/>
    </source>
</evidence>
<protein>
    <submittedName>
        <fullName evidence="1">Uncharacterized protein</fullName>
    </submittedName>
</protein>
<gene>
    <name evidence="1" type="ORF">J21TS7_43730</name>
</gene>
<comment type="caution">
    <text evidence="1">The sequence shown here is derived from an EMBL/GenBank/DDBJ whole genome shotgun (WGS) entry which is preliminary data.</text>
</comment>
<name>A0ABQ4LII1_9BACL</name>
<keyword evidence="2" id="KW-1185">Reference proteome</keyword>
<proteinExistence type="predicted"/>
<evidence type="ECO:0000313" key="1">
    <source>
        <dbReference type="EMBL" id="GIO56055.1"/>
    </source>
</evidence>